<dbReference type="EMBL" id="GEEE01019849">
    <property type="protein sequence ID" value="JAP43376.1"/>
    <property type="molecule type" value="Transcribed_RNA"/>
</dbReference>
<evidence type="ECO:0000256" key="7">
    <source>
        <dbReference type="SAM" id="MobiDB-lite"/>
    </source>
</evidence>
<evidence type="ECO:0000256" key="6">
    <source>
        <dbReference type="ARBA" id="ARBA00022840"/>
    </source>
</evidence>
<dbReference type="GO" id="GO:0005524">
    <property type="term" value="F:ATP binding"/>
    <property type="evidence" value="ECO:0007669"/>
    <property type="project" value="UniProtKB-KW"/>
</dbReference>
<dbReference type="Gene3D" id="1.10.510.10">
    <property type="entry name" value="Transferase(Phosphotransferase) domain 1"/>
    <property type="match status" value="1"/>
</dbReference>
<dbReference type="InterPro" id="IPR011009">
    <property type="entry name" value="Kinase-like_dom_sf"/>
</dbReference>
<protein>
    <submittedName>
        <fullName evidence="9">Cyclin-dependent kinase 9</fullName>
    </submittedName>
</protein>
<keyword evidence="4" id="KW-0547">Nucleotide-binding</keyword>
<dbReference type="EMBL" id="GEEE01016927">
    <property type="protein sequence ID" value="JAP46298.1"/>
    <property type="molecule type" value="Transcribed_RNA"/>
</dbReference>
<name>A0A0V0J614_SCHSO</name>
<evidence type="ECO:0000256" key="5">
    <source>
        <dbReference type="ARBA" id="ARBA00022777"/>
    </source>
</evidence>
<comment type="subcellular location">
    <subcellularLocation>
        <location evidence="1">Nucleus</location>
    </subcellularLocation>
</comment>
<dbReference type="SUPFAM" id="SSF56112">
    <property type="entry name" value="Protein kinase-like (PK-like)"/>
    <property type="match status" value="1"/>
</dbReference>
<accession>A0A0V0J614</accession>
<sequence>MWGAGCIMAELWTKFPIMQGDNELTQLKLIINLCGSITPEVWPGVERLEAYREAQLPLDIKRHVKERLKPKVSSHSAIDLIDKLLVLDPNKRITADDALSHDYFYEDPPPGDLRAFSRGGSSYLEFLSAASASSRVRNAPCHNRPIMHRPGPPAGPPNPGQRRPAMPEDNIHFDRVY</sequence>
<gene>
    <name evidence="9" type="primary">CDK9</name>
    <name evidence="10" type="ORF">TR88669</name>
</gene>
<keyword evidence="3" id="KW-0808">Transferase</keyword>
<dbReference type="PANTHER" id="PTHR24056:SF233">
    <property type="entry name" value="CYCLIN-DEPENDENT KINASE 9"/>
    <property type="match status" value="1"/>
</dbReference>
<feature type="region of interest" description="Disordered" evidence="7">
    <location>
        <begin position="142"/>
        <end position="177"/>
    </location>
</feature>
<evidence type="ECO:0000313" key="10">
    <source>
        <dbReference type="EMBL" id="JAP60862.1"/>
    </source>
</evidence>
<dbReference type="EMBL" id="GEEE01002363">
    <property type="protein sequence ID" value="JAP60862.1"/>
    <property type="molecule type" value="Transcribed_RNA"/>
</dbReference>
<feature type="compositionally biased region" description="Basic and acidic residues" evidence="7">
    <location>
        <begin position="165"/>
        <end position="177"/>
    </location>
</feature>
<evidence type="ECO:0000256" key="4">
    <source>
        <dbReference type="ARBA" id="ARBA00022741"/>
    </source>
</evidence>
<dbReference type="EMBL" id="GEEE01017810">
    <property type="protein sequence ID" value="JAP45415.1"/>
    <property type="molecule type" value="Transcribed_RNA"/>
</dbReference>
<keyword evidence="2" id="KW-0723">Serine/threonine-protein kinase</keyword>
<proteinExistence type="predicted"/>
<evidence type="ECO:0000259" key="8">
    <source>
        <dbReference type="PROSITE" id="PS50011"/>
    </source>
</evidence>
<dbReference type="PANTHER" id="PTHR24056">
    <property type="entry name" value="CELL DIVISION PROTEIN KINASE"/>
    <property type="match status" value="1"/>
</dbReference>
<dbReference type="GO" id="GO:0008353">
    <property type="term" value="F:RNA polymerase II CTD heptapeptide repeat kinase activity"/>
    <property type="evidence" value="ECO:0007669"/>
    <property type="project" value="TreeGrafter"/>
</dbReference>
<dbReference type="InterPro" id="IPR050108">
    <property type="entry name" value="CDK"/>
</dbReference>
<evidence type="ECO:0000256" key="1">
    <source>
        <dbReference type="ARBA" id="ARBA00004123"/>
    </source>
</evidence>
<reference evidence="10" key="1">
    <citation type="submission" date="2016-01" db="EMBL/GenBank/DDBJ databases">
        <title>Reference transcriptome for the parasite Schistocephalus solidus: insights into the molecular evolution of parasitism.</title>
        <authorList>
            <person name="Hebert F.O."/>
            <person name="Grambauer S."/>
            <person name="Barber I."/>
            <person name="Landry C.R."/>
            <person name="Aubin-Horth N."/>
        </authorList>
    </citation>
    <scope>NUCLEOTIDE SEQUENCE</scope>
</reference>
<feature type="compositionally biased region" description="Pro residues" evidence="7">
    <location>
        <begin position="150"/>
        <end position="159"/>
    </location>
</feature>
<feature type="domain" description="Protein kinase" evidence="8">
    <location>
        <begin position="1"/>
        <end position="104"/>
    </location>
</feature>
<dbReference type="AlphaFoldDB" id="A0A0V0J614"/>
<dbReference type="EMBL" id="GEEE01022168">
    <property type="protein sequence ID" value="JAP41057.1"/>
    <property type="molecule type" value="Transcribed_RNA"/>
</dbReference>
<keyword evidence="5 9" id="KW-0418">Kinase</keyword>
<organism evidence="10">
    <name type="scientific">Schistocephalus solidus</name>
    <name type="common">Tapeworm</name>
    <dbReference type="NCBI Taxonomy" id="70667"/>
    <lineage>
        <taxon>Eukaryota</taxon>
        <taxon>Metazoa</taxon>
        <taxon>Spiralia</taxon>
        <taxon>Lophotrochozoa</taxon>
        <taxon>Platyhelminthes</taxon>
        <taxon>Cestoda</taxon>
        <taxon>Eucestoda</taxon>
        <taxon>Diphyllobothriidea</taxon>
        <taxon>Diphyllobothriidae</taxon>
        <taxon>Schistocephalus</taxon>
    </lineage>
</organism>
<evidence type="ECO:0000313" key="9">
    <source>
        <dbReference type="EMBL" id="JAP45415.1"/>
    </source>
</evidence>
<keyword evidence="6" id="KW-0067">ATP-binding</keyword>
<dbReference type="Pfam" id="PF00069">
    <property type="entry name" value="Pkinase"/>
    <property type="match status" value="1"/>
</dbReference>
<evidence type="ECO:0000256" key="2">
    <source>
        <dbReference type="ARBA" id="ARBA00022527"/>
    </source>
</evidence>
<dbReference type="InterPro" id="IPR000719">
    <property type="entry name" value="Prot_kinase_dom"/>
</dbReference>
<dbReference type="PROSITE" id="PS50011">
    <property type="entry name" value="PROTEIN_KINASE_DOM"/>
    <property type="match status" value="1"/>
</dbReference>
<dbReference type="GO" id="GO:0005634">
    <property type="term" value="C:nucleus"/>
    <property type="evidence" value="ECO:0007669"/>
    <property type="project" value="UniProtKB-SubCell"/>
</dbReference>
<dbReference type="GO" id="GO:0004693">
    <property type="term" value="F:cyclin-dependent protein serine/threonine kinase activity"/>
    <property type="evidence" value="ECO:0007669"/>
    <property type="project" value="TreeGrafter"/>
</dbReference>
<dbReference type="EMBL" id="GEEE01008790">
    <property type="protein sequence ID" value="JAP54435.1"/>
    <property type="molecule type" value="Transcribed_RNA"/>
</dbReference>
<evidence type="ECO:0000256" key="3">
    <source>
        <dbReference type="ARBA" id="ARBA00022679"/>
    </source>
</evidence>